<dbReference type="InterPro" id="IPR008554">
    <property type="entry name" value="Glutaredoxin-like"/>
</dbReference>
<dbReference type="InterPro" id="IPR036249">
    <property type="entry name" value="Thioredoxin-like_sf"/>
</dbReference>
<dbReference type="RefSeq" id="WP_186915383.1">
    <property type="nucleotide sequence ID" value="NZ_JACOFZ010000001.1"/>
</dbReference>
<comment type="caution">
    <text evidence="1">The sequence shown here is derived from an EMBL/GenBank/DDBJ whole genome shotgun (WGS) entry which is preliminary data.</text>
</comment>
<gene>
    <name evidence="1" type="ORF">H8K36_01695</name>
</gene>
<dbReference type="EMBL" id="JACOFZ010000001">
    <property type="protein sequence ID" value="MBC3880078.1"/>
    <property type="molecule type" value="Genomic_DNA"/>
</dbReference>
<name>A0A923HKL8_9BURK</name>
<evidence type="ECO:0000313" key="1">
    <source>
        <dbReference type="EMBL" id="MBC3880078.1"/>
    </source>
</evidence>
<accession>A0A923HKL8</accession>
<sequence>MFQFTLYSRSYCHLCQDMLDQLHVALGDVVHTIEVVDIDCVGNEEFLEVYDELVPVLMVSPEGGPRQKLCHYFLDLPALHLFLNESKEVFQHGTK</sequence>
<proteinExistence type="predicted"/>
<dbReference type="Gene3D" id="3.40.30.10">
    <property type="entry name" value="Glutaredoxin"/>
    <property type="match status" value="1"/>
</dbReference>
<protein>
    <submittedName>
        <fullName evidence="1">Glutaredoxin family protein</fullName>
    </submittedName>
</protein>
<keyword evidence="2" id="KW-1185">Reference proteome</keyword>
<dbReference type="AlphaFoldDB" id="A0A923HKL8"/>
<dbReference type="Pfam" id="PF05768">
    <property type="entry name" value="Glrx-like"/>
    <property type="match status" value="1"/>
</dbReference>
<dbReference type="Proteomes" id="UP000627446">
    <property type="component" value="Unassembled WGS sequence"/>
</dbReference>
<dbReference type="SUPFAM" id="SSF52833">
    <property type="entry name" value="Thioredoxin-like"/>
    <property type="match status" value="1"/>
</dbReference>
<reference evidence="1" key="1">
    <citation type="submission" date="2020-08" db="EMBL/GenBank/DDBJ databases">
        <title>Novel species isolated from subtropical streams in China.</title>
        <authorList>
            <person name="Lu H."/>
        </authorList>
    </citation>
    <scope>NUCLEOTIDE SEQUENCE</scope>
    <source>
        <strain evidence="1">LX22W</strain>
    </source>
</reference>
<organism evidence="1 2">
    <name type="scientific">Undibacterium nitidum</name>
    <dbReference type="NCBI Taxonomy" id="2762298"/>
    <lineage>
        <taxon>Bacteria</taxon>
        <taxon>Pseudomonadati</taxon>
        <taxon>Pseudomonadota</taxon>
        <taxon>Betaproteobacteria</taxon>
        <taxon>Burkholderiales</taxon>
        <taxon>Oxalobacteraceae</taxon>
        <taxon>Undibacterium</taxon>
    </lineage>
</organism>
<evidence type="ECO:0000313" key="2">
    <source>
        <dbReference type="Proteomes" id="UP000627446"/>
    </source>
</evidence>